<evidence type="ECO:0000259" key="3">
    <source>
        <dbReference type="Pfam" id="PF01557"/>
    </source>
</evidence>
<sequence length="1329" mass="146256">MISNIFKRRLSTKANMSIQRLVRFVSSDDGKTYYGAANESLKNARILESGSPFSTSAQISGKEHTIQKLLCPIDLNDARSVVCIGLNYTDHAEEAQMPIPKVPVVFFKPVTALAGPHDDLVLPRTSWEKGRLDYESELVIVIGKKASRVSKDDALDYVFGYTFQAGNDISNRAWQLDPQLGGGQWCYSKCFDCSAPIGPAIVSKDILGSAVGLGIRGTLNDTQLQDGNTNNMIFGVAEIVSFLSQGMTLLPGTFIFTGTPAGVGFGKKPQISMKEGDVTQVEIDGIGAIVNKVVYDLPDISAFTKEQLSGLFKPPYTYKEAKESTGLAENEPIDNLQDEEVVDTSLDDDRFFEAAEHESVVFGVKLRNIHGVEIPATDHETWSVQASDGTWGIFKKKKEVKLTFGRIIALAGDFYSTHADDNRTPVCGAFFAESPSLSTPEGWNAAVSRFKSAVQSLKDDTDRNLISVGDLIKQEKKGTDEAEKEIKKGENKGDLHTIANAYHDHGCGIPTNKAWIEATIGFSNPKSSLYAWLSYINADHFKGDDALTAYKVGHSEAMRLAKEAGAKTSDTDKANGLQDAYMHEAFSLHYLTDAFSSGHIRAPRRQIHNDNYDEQSIAATSAITSKETPIWDFQANYVCAPPETMDIYLTNLDARQRFGYWPTCPEPTWSTMALLRTGDKQFKESWDIVNRARIKNCVQASVDELFQDAFTNQNVKTPADFNAVKHIPVPMLAAGKGPSTGWKSQWGGYDIHNPAPLWQVNSEDDKTAWTIRANVNDHSVFARKPGTLKNTSTSSWNPFSVDASKECYAARDSDFRTIGSAPLARPIDGLVSGGFIQIQDLAPGETWLQTCVNFWGPVVVGIHDRQGNVEDKNTFTLRNRIVDFDSYEERSTVQPLQCIKRHGKDGLVIYRLMQHQNGDKKTLTLSGWRVKDPSASAGKDQATFAPDQSWAFETTNLFKDSSVSELSTSPTLVRVLTGNFKAGAGTNLAILKFDINNPVQISLVANDGKLKSNITATDTKGVYNFVKTLKNGDSDRVLLASFEKGDSDTAKMALDVMDITGDAPTVTKHQATISASPQSSKIILVGDLRKTGNDQIVALFDNQDNLTIIVNEYAANGINETIQKRVPQTLSGFPLIRPFFSALVPSEDRASPNSLSILQVSLHEYNKKPHFIFRLTDTVSWTTKTSTPVEDRLASDPHYFHLKWIRCSRQSDFDVNTSNAVLEVFSFYGVLGIRLFAPIGEKKLENYQEIGMLQYMGQTSIGTGLGCEGDWGSGILTWGAEKNDFVDFEAFKPDDSGSAGKGTWGMSPTDAERPLVKGWDVEARPGYKA</sequence>
<dbReference type="CDD" id="cd22893">
    <property type="entry name" value="PlcA-like"/>
    <property type="match status" value="1"/>
</dbReference>
<dbReference type="InterPro" id="IPR011234">
    <property type="entry name" value="Fumarylacetoacetase-like_C"/>
</dbReference>
<gene>
    <name evidence="4" type="ORF">FUG_LOCUS202711</name>
</gene>
<dbReference type="Gene3D" id="3.90.850.10">
    <property type="entry name" value="Fumarylacetoacetase-like, C-terminal domain"/>
    <property type="match status" value="1"/>
</dbReference>
<keyword evidence="2" id="KW-0479">Metal-binding</keyword>
<evidence type="ECO:0000313" key="4">
    <source>
        <dbReference type="EMBL" id="VIO56074.1"/>
    </source>
</evidence>
<dbReference type="FunFam" id="3.90.850.10:FF:000002">
    <property type="entry name" value="2-hydroxyhepta-2,4-diene-1,7-dioate isomerase"/>
    <property type="match status" value="1"/>
</dbReference>
<organism evidence="4">
    <name type="scientific">Gibberella zeae</name>
    <name type="common">Wheat head blight fungus</name>
    <name type="synonym">Fusarium graminearum</name>
    <dbReference type="NCBI Taxonomy" id="5518"/>
    <lineage>
        <taxon>Eukaryota</taxon>
        <taxon>Fungi</taxon>
        <taxon>Dikarya</taxon>
        <taxon>Ascomycota</taxon>
        <taxon>Pezizomycotina</taxon>
        <taxon>Sordariomycetes</taxon>
        <taxon>Hypocreomycetidae</taxon>
        <taxon>Hypocreales</taxon>
        <taxon>Nectriaceae</taxon>
        <taxon>Fusarium</taxon>
    </lineage>
</organism>
<accession>A0A4E9DYY6</accession>
<comment type="similarity">
    <text evidence="1">Belongs to the FAH family.</text>
</comment>
<dbReference type="PANTHER" id="PTHR11820:SF112">
    <property type="entry name" value="FUMARYLACETOACETATE HYDROLASE FAMILY PROTEIN (AFU_ORTHOLOGUE AFUA_1G02370)-RELATED"/>
    <property type="match status" value="1"/>
</dbReference>
<dbReference type="PANTHER" id="PTHR11820">
    <property type="entry name" value="ACYLPYRUVASE"/>
    <property type="match status" value="1"/>
</dbReference>
<dbReference type="InterPro" id="IPR036663">
    <property type="entry name" value="Fumarylacetoacetase_C_sf"/>
</dbReference>
<dbReference type="InterPro" id="IPR049756">
    <property type="entry name" value="PlcA-like_dom"/>
</dbReference>
<evidence type="ECO:0000256" key="1">
    <source>
        <dbReference type="ARBA" id="ARBA00010211"/>
    </source>
</evidence>
<name>A0A4E9DYY6_GIBZA</name>
<dbReference type="GO" id="GO:0046872">
    <property type="term" value="F:metal ion binding"/>
    <property type="evidence" value="ECO:0007669"/>
    <property type="project" value="UniProtKB-KW"/>
</dbReference>
<dbReference type="GO" id="GO:0050163">
    <property type="term" value="F:oxaloacetate tautomerase activity"/>
    <property type="evidence" value="ECO:0007669"/>
    <property type="project" value="UniProtKB-ARBA"/>
</dbReference>
<dbReference type="GO" id="GO:0006107">
    <property type="term" value="P:oxaloacetate metabolic process"/>
    <property type="evidence" value="ECO:0007669"/>
    <property type="project" value="UniProtKB-ARBA"/>
</dbReference>
<evidence type="ECO:0000256" key="2">
    <source>
        <dbReference type="ARBA" id="ARBA00022723"/>
    </source>
</evidence>
<reference evidence="4" key="1">
    <citation type="submission" date="2019-04" db="EMBL/GenBank/DDBJ databases">
        <authorList>
            <person name="Melise S."/>
            <person name="Noan J."/>
            <person name="Okalmin O."/>
        </authorList>
    </citation>
    <scope>NUCLEOTIDE SEQUENCE</scope>
    <source>
        <strain evidence="4">FN9</strain>
    </source>
</reference>
<dbReference type="Pfam" id="PF01557">
    <property type="entry name" value="FAA_hydrolase"/>
    <property type="match status" value="1"/>
</dbReference>
<proteinExistence type="inferred from homology"/>
<protein>
    <recommendedName>
        <fullName evidence="3">Fumarylacetoacetase-like C-terminal domain-containing protein</fullName>
    </recommendedName>
</protein>
<dbReference type="EMBL" id="CAAKMV010000123">
    <property type="protein sequence ID" value="VIO56074.1"/>
    <property type="molecule type" value="Genomic_DNA"/>
</dbReference>
<feature type="domain" description="Fumarylacetoacetase-like C-terminal" evidence="3">
    <location>
        <begin position="81"/>
        <end position="294"/>
    </location>
</feature>
<dbReference type="SUPFAM" id="SSF56529">
    <property type="entry name" value="FAH"/>
    <property type="match status" value="1"/>
</dbReference>